<dbReference type="PANTHER" id="PTHR30251:SF4">
    <property type="entry name" value="SLR1668 PROTEIN"/>
    <property type="match status" value="1"/>
</dbReference>
<dbReference type="Pfam" id="PF00345">
    <property type="entry name" value="PapD_N"/>
    <property type="match status" value="1"/>
</dbReference>
<name>A0A497XBK5_9PROT</name>
<dbReference type="EMBL" id="RCCI01000006">
    <property type="protein sequence ID" value="RLJ63710.1"/>
    <property type="molecule type" value="Genomic_DNA"/>
</dbReference>
<dbReference type="InterPro" id="IPR050643">
    <property type="entry name" value="Periplasmic_pilus_chap"/>
</dbReference>
<reference evidence="2 3" key="1">
    <citation type="submission" date="2018-10" db="EMBL/GenBank/DDBJ databases">
        <title>Genomic Encyclopedia of Type Strains, Phase IV (KMG-IV): sequencing the most valuable type-strain genomes for metagenomic binning, comparative biology and taxonomic classification.</title>
        <authorList>
            <person name="Goeker M."/>
        </authorList>
    </citation>
    <scope>NUCLEOTIDE SEQUENCE [LARGE SCALE GENOMIC DNA]</scope>
    <source>
        <strain evidence="2 3">DSM 26916</strain>
    </source>
</reference>
<dbReference type="InterPro" id="IPR016147">
    <property type="entry name" value="Pili_assmbl_chaperone_N"/>
</dbReference>
<dbReference type="GO" id="GO:0071555">
    <property type="term" value="P:cell wall organization"/>
    <property type="evidence" value="ECO:0007669"/>
    <property type="project" value="InterPro"/>
</dbReference>
<dbReference type="Gene3D" id="2.60.40.10">
    <property type="entry name" value="Immunoglobulins"/>
    <property type="match status" value="1"/>
</dbReference>
<keyword evidence="3" id="KW-1185">Reference proteome</keyword>
<dbReference type="GO" id="GO:0030288">
    <property type="term" value="C:outer membrane-bounded periplasmic space"/>
    <property type="evidence" value="ECO:0007669"/>
    <property type="project" value="InterPro"/>
</dbReference>
<dbReference type="SUPFAM" id="SSF49354">
    <property type="entry name" value="PapD-like"/>
    <property type="match status" value="1"/>
</dbReference>
<gene>
    <name evidence="2" type="ORF">DFR35_2342</name>
</gene>
<evidence type="ECO:0000313" key="2">
    <source>
        <dbReference type="EMBL" id="RLJ63710.1"/>
    </source>
</evidence>
<dbReference type="InterPro" id="IPR013783">
    <property type="entry name" value="Ig-like_fold"/>
</dbReference>
<protein>
    <submittedName>
        <fullName evidence="2">Fimbrial chaperone protein</fullName>
    </submittedName>
</protein>
<dbReference type="RefSeq" id="WP_121242584.1">
    <property type="nucleotide sequence ID" value="NZ_BHVV01000003.1"/>
</dbReference>
<sequence>MTLVKRMHLRLSEFLMPGLFGLLVFGFAMPASAGMFTVTPVRIFMNPKDRAVAVTITNEGDEEIVMQADLYLWKQAPGGQDQLTATEDLLLSPPIIKLGPRARQVVRLARLGAMANPTEQLTYRMILREVPEARAAKGNDMFLQIAMAMSMPVFITPPGAKGKLGCTAERIAANAVRATCENSGNAHVHPTTLQLNNDAGEKLASDDAGGYILPEIKRSFDLKRKEGKIPAGKATLVVSLADGTTESYAITIGE</sequence>
<feature type="domain" description="Pili assembly chaperone N-terminal" evidence="1">
    <location>
        <begin position="36"/>
        <end position="159"/>
    </location>
</feature>
<accession>A0A497XBK5</accession>
<dbReference type="AlphaFoldDB" id="A0A497XBK5"/>
<proteinExistence type="predicted"/>
<organism evidence="2 3">
    <name type="scientific">Sulfurisoma sediminicola</name>
    <dbReference type="NCBI Taxonomy" id="1381557"/>
    <lineage>
        <taxon>Bacteria</taxon>
        <taxon>Pseudomonadati</taxon>
        <taxon>Pseudomonadota</taxon>
        <taxon>Betaproteobacteria</taxon>
        <taxon>Nitrosomonadales</taxon>
        <taxon>Sterolibacteriaceae</taxon>
        <taxon>Sulfurisoma</taxon>
    </lineage>
</organism>
<evidence type="ECO:0000313" key="3">
    <source>
        <dbReference type="Proteomes" id="UP000268908"/>
    </source>
</evidence>
<dbReference type="InterPro" id="IPR008962">
    <property type="entry name" value="PapD-like_sf"/>
</dbReference>
<dbReference type="Proteomes" id="UP000268908">
    <property type="component" value="Unassembled WGS sequence"/>
</dbReference>
<comment type="caution">
    <text evidence="2">The sequence shown here is derived from an EMBL/GenBank/DDBJ whole genome shotgun (WGS) entry which is preliminary data.</text>
</comment>
<dbReference type="PANTHER" id="PTHR30251">
    <property type="entry name" value="PILUS ASSEMBLY CHAPERONE"/>
    <property type="match status" value="1"/>
</dbReference>
<evidence type="ECO:0000259" key="1">
    <source>
        <dbReference type="Pfam" id="PF00345"/>
    </source>
</evidence>
<dbReference type="OrthoDB" id="13185at2"/>